<dbReference type="EMBL" id="SPHZ02000002">
    <property type="protein sequence ID" value="KAF0929800.1"/>
    <property type="molecule type" value="Genomic_DNA"/>
</dbReference>
<dbReference type="AlphaFoldDB" id="A0A6G1EYS5"/>
<comment type="caution">
    <text evidence="2">The sequence shown here is derived from an EMBL/GenBank/DDBJ whole genome shotgun (WGS) entry which is preliminary data.</text>
</comment>
<evidence type="ECO:0000313" key="2">
    <source>
        <dbReference type="EMBL" id="KAF0929800.1"/>
    </source>
</evidence>
<protein>
    <recommendedName>
        <fullName evidence="1">Reverse transcriptase Ty1/copia-type domain-containing protein</fullName>
    </recommendedName>
</protein>
<feature type="domain" description="Reverse transcriptase Ty1/copia-type" evidence="1">
    <location>
        <begin position="22"/>
        <end position="140"/>
    </location>
</feature>
<dbReference type="InterPro" id="IPR013103">
    <property type="entry name" value="RVT_2"/>
</dbReference>
<gene>
    <name evidence="2" type="ORF">E2562_025938</name>
</gene>
<dbReference type="OrthoDB" id="414945at2759"/>
<accession>A0A6G1EYS5</accession>
<evidence type="ECO:0000259" key="1">
    <source>
        <dbReference type="Pfam" id="PF07727"/>
    </source>
</evidence>
<dbReference type="Pfam" id="PF07727">
    <property type="entry name" value="RVT_2"/>
    <property type="match status" value="1"/>
</dbReference>
<dbReference type="Proteomes" id="UP000479710">
    <property type="component" value="Unassembled WGS sequence"/>
</dbReference>
<organism evidence="2 3">
    <name type="scientific">Oryza meyeriana var. granulata</name>
    <dbReference type="NCBI Taxonomy" id="110450"/>
    <lineage>
        <taxon>Eukaryota</taxon>
        <taxon>Viridiplantae</taxon>
        <taxon>Streptophyta</taxon>
        <taxon>Embryophyta</taxon>
        <taxon>Tracheophyta</taxon>
        <taxon>Spermatophyta</taxon>
        <taxon>Magnoliopsida</taxon>
        <taxon>Liliopsida</taxon>
        <taxon>Poales</taxon>
        <taxon>Poaceae</taxon>
        <taxon>BOP clade</taxon>
        <taxon>Oryzoideae</taxon>
        <taxon>Oryzeae</taxon>
        <taxon>Oryzinae</taxon>
        <taxon>Oryza</taxon>
        <taxon>Oryza meyeriana</taxon>
    </lineage>
</organism>
<sequence>MIFVGYELGSKAYRAYNPVIGAVNLPTGHCAIGLKWVYKTKCDVHGHIVKHKAQLVAKGYVHQHGVDFEEVFAPVAWLESVRTILAVAADEDWCVHHMDFKSAFMNGKLLEEVYVQQPPGFAFGKARQVLKLEKVLYGLR</sequence>
<evidence type="ECO:0000313" key="3">
    <source>
        <dbReference type="Proteomes" id="UP000479710"/>
    </source>
</evidence>
<reference evidence="2 3" key="1">
    <citation type="submission" date="2019-11" db="EMBL/GenBank/DDBJ databases">
        <title>Whole genome sequence of Oryza granulata.</title>
        <authorList>
            <person name="Li W."/>
        </authorList>
    </citation>
    <scope>NUCLEOTIDE SEQUENCE [LARGE SCALE GENOMIC DNA]</scope>
    <source>
        <strain evidence="3">cv. Menghai</strain>
        <tissue evidence="2">Leaf</tissue>
    </source>
</reference>
<name>A0A6G1EYS5_9ORYZ</name>
<proteinExistence type="predicted"/>
<keyword evidence="3" id="KW-1185">Reference proteome</keyword>